<dbReference type="AlphaFoldDB" id="A0A0L0BL22"/>
<sequence length="175" mass="20050">MQQLNDVKIVNANNEVRGDNEEMKKLVEEEQTFVERMTKILIMPVSEFLGLPFFGAISKLSNQVRAVVSGKEFKFLIMILLVHSWVCPLSRSNNLKCFHLNGMDYNNDTDSEADDDDDVDADDRIGNGEDENPCIYLKRTFLFGHVRSGRLTTIVILNMRVVFANSNKCQNWNNQ</sequence>
<proteinExistence type="predicted"/>
<name>A0A0L0BL22_LUCCU</name>
<gene>
    <name evidence="1" type="ORF">FF38_00121</name>
</gene>
<organism evidence="1 2">
    <name type="scientific">Lucilia cuprina</name>
    <name type="common">Green bottle fly</name>
    <name type="synonym">Australian sheep blowfly</name>
    <dbReference type="NCBI Taxonomy" id="7375"/>
    <lineage>
        <taxon>Eukaryota</taxon>
        <taxon>Metazoa</taxon>
        <taxon>Ecdysozoa</taxon>
        <taxon>Arthropoda</taxon>
        <taxon>Hexapoda</taxon>
        <taxon>Insecta</taxon>
        <taxon>Pterygota</taxon>
        <taxon>Neoptera</taxon>
        <taxon>Endopterygota</taxon>
        <taxon>Diptera</taxon>
        <taxon>Brachycera</taxon>
        <taxon>Muscomorpha</taxon>
        <taxon>Oestroidea</taxon>
        <taxon>Calliphoridae</taxon>
        <taxon>Luciliinae</taxon>
        <taxon>Lucilia</taxon>
    </lineage>
</organism>
<dbReference type="Proteomes" id="UP000037069">
    <property type="component" value="Unassembled WGS sequence"/>
</dbReference>
<accession>A0A0L0BL22</accession>
<dbReference type="EMBL" id="JRES01001702">
    <property type="protein sequence ID" value="KNC20805.1"/>
    <property type="molecule type" value="Genomic_DNA"/>
</dbReference>
<reference evidence="1 2" key="1">
    <citation type="journal article" date="2015" name="Nat. Commun.">
        <title>Lucilia cuprina genome unlocks parasitic fly biology to underpin future interventions.</title>
        <authorList>
            <person name="Anstead C.A."/>
            <person name="Korhonen P.K."/>
            <person name="Young N.D."/>
            <person name="Hall R.S."/>
            <person name="Jex A.R."/>
            <person name="Murali S.C."/>
            <person name="Hughes D.S."/>
            <person name="Lee S.F."/>
            <person name="Perry T."/>
            <person name="Stroehlein A.J."/>
            <person name="Ansell B.R."/>
            <person name="Breugelmans B."/>
            <person name="Hofmann A."/>
            <person name="Qu J."/>
            <person name="Dugan S."/>
            <person name="Lee S.L."/>
            <person name="Chao H."/>
            <person name="Dinh H."/>
            <person name="Han Y."/>
            <person name="Doddapaneni H.V."/>
            <person name="Worley K.C."/>
            <person name="Muzny D.M."/>
            <person name="Ioannidis P."/>
            <person name="Waterhouse R.M."/>
            <person name="Zdobnov E.M."/>
            <person name="James P.J."/>
            <person name="Bagnall N.H."/>
            <person name="Kotze A.C."/>
            <person name="Gibbs R.A."/>
            <person name="Richards S."/>
            <person name="Batterham P."/>
            <person name="Gasser R.B."/>
        </authorList>
    </citation>
    <scope>NUCLEOTIDE SEQUENCE [LARGE SCALE GENOMIC DNA]</scope>
    <source>
        <strain evidence="1 2">LS</strain>
        <tissue evidence="1">Full body</tissue>
    </source>
</reference>
<comment type="caution">
    <text evidence="1">The sequence shown here is derived from an EMBL/GenBank/DDBJ whole genome shotgun (WGS) entry which is preliminary data.</text>
</comment>
<protein>
    <submittedName>
        <fullName evidence="1">Uncharacterized protein</fullName>
    </submittedName>
</protein>
<keyword evidence="2" id="KW-1185">Reference proteome</keyword>
<evidence type="ECO:0000313" key="2">
    <source>
        <dbReference type="Proteomes" id="UP000037069"/>
    </source>
</evidence>
<evidence type="ECO:0000313" key="1">
    <source>
        <dbReference type="EMBL" id="KNC20805.1"/>
    </source>
</evidence>